<dbReference type="RefSeq" id="WP_143157356.1">
    <property type="nucleotide sequence ID" value="NZ_FQUO01000012.1"/>
</dbReference>
<dbReference type="STRING" id="1302690.BUE76_03945"/>
<proteinExistence type="predicted"/>
<gene>
    <name evidence="1" type="ORF">SAMN05444008_1128</name>
</gene>
<dbReference type="EMBL" id="FQUO01000012">
    <property type="protein sequence ID" value="SHF77390.1"/>
    <property type="molecule type" value="Genomic_DNA"/>
</dbReference>
<dbReference type="Proteomes" id="UP000184368">
    <property type="component" value="Unassembled WGS sequence"/>
</dbReference>
<accession>A0A1M5EE03</accession>
<evidence type="ECO:0000313" key="1">
    <source>
        <dbReference type="EMBL" id="SHF77390.1"/>
    </source>
</evidence>
<protein>
    <recommendedName>
        <fullName evidence="3">Tetratricopeptide repeat-containing protein</fullName>
    </recommendedName>
</protein>
<keyword evidence="2" id="KW-1185">Reference proteome</keyword>
<reference evidence="1 2" key="1">
    <citation type="submission" date="2016-11" db="EMBL/GenBank/DDBJ databases">
        <authorList>
            <person name="Jaros S."/>
            <person name="Januszkiewicz K."/>
            <person name="Wedrychowicz H."/>
        </authorList>
    </citation>
    <scope>NUCLEOTIDE SEQUENCE [LARGE SCALE GENOMIC DNA]</scope>
    <source>
        <strain evidence="1 2">DSM 26897</strain>
    </source>
</reference>
<dbReference type="AlphaFoldDB" id="A0A1M5EE03"/>
<evidence type="ECO:0008006" key="3">
    <source>
        <dbReference type="Google" id="ProtNLM"/>
    </source>
</evidence>
<name>A0A1M5EE03_9BACT</name>
<dbReference type="OrthoDB" id="2988417at2"/>
<organism evidence="1 2">
    <name type="scientific">Cnuella takakiae</name>
    <dbReference type="NCBI Taxonomy" id="1302690"/>
    <lineage>
        <taxon>Bacteria</taxon>
        <taxon>Pseudomonadati</taxon>
        <taxon>Bacteroidota</taxon>
        <taxon>Chitinophagia</taxon>
        <taxon>Chitinophagales</taxon>
        <taxon>Chitinophagaceae</taxon>
        <taxon>Cnuella</taxon>
    </lineage>
</organism>
<evidence type="ECO:0000313" key="2">
    <source>
        <dbReference type="Proteomes" id="UP000184368"/>
    </source>
</evidence>
<sequence length="209" mass="23898">MTSNIECTTGQPTHFGTLGYYGLLDWWNSDFTIQERSYITQKYVPMGGGDLTSGQILNASASVVNFLTGLQSWFTNLSDEAISQKILLKAEQLVTPKIPILDTHFLYGALLEHYYKKRKLNTEYYNLAKTYCQKQIELAPKTKSVFIKEFGLLPRHKGYEQLAIILEKENNCIAALQLCQNAKKDGWNSNWDKRILKLETKLSEEKNSS</sequence>